<reference evidence="9 10" key="1">
    <citation type="journal article" date="2012" name="J. Bacteriol.">
        <title>Draft Genome Sequence of the Purple Photosynthetic Bacterium Phaeospirillum molischianum DSM120, a Particularly Versatile Bacterium.</title>
        <authorList>
            <person name="Duquesne K."/>
            <person name="Prima V."/>
            <person name="Ji B."/>
            <person name="Rouy Z."/>
            <person name="Medigue C."/>
            <person name="Talla E."/>
            <person name="Sturgis J.N."/>
        </authorList>
    </citation>
    <scope>NUCLEOTIDE SEQUENCE [LARGE SCALE GENOMIC DNA]</scope>
    <source>
        <strain evidence="10">DSM120</strain>
    </source>
</reference>
<dbReference type="SUPFAM" id="SSF64518">
    <property type="entry name" value="Phase 1 flagellin"/>
    <property type="match status" value="1"/>
</dbReference>
<gene>
    <name evidence="9" type="ORF">PHAMO_400045</name>
</gene>
<accession>H8FWC6</accession>
<protein>
    <recommendedName>
        <fullName evidence="4">Flagellar hook-associated protein 1</fullName>
    </recommendedName>
</protein>
<keyword evidence="9" id="KW-0966">Cell projection</keyword>
<evidence type="ECO:0000313" key="9">
    <source>
        <dbReference type="EMBL" id="CCG42664.1"/>
    </source>
</evidence>
<evidence type="ECO:0000256" key="1">
    <source>
        <dbReference type="ARBA" id="ARBA00004365"/>
    </source>
</evidence>
<dbReference type="GO" id="GO:0005576">
    <property type="term" value="C:extracellular region"/>
    <property type="evidence" value="ECO:0007669"/>
    <property type="project" value="UniProtKB-SubCell"/>
</dbReference>
<dbReference type="eggNOG" id="COG1256">
    <property type="taxonomic scope" value="Bacteria"/>
</dbReference>
<sequence>MSLNLAMSTASRSLRAIETQLSVATANMTSADVKGYTRKSATKVTEVTAGVGTGATITEIVSKVDPWLLKSIISASSSKEASAVTYDYLSQLGQALGALSSDSSSGGTLATAISSLTASLTKLATTPDSATLKSDVVGDLDTVAAALRSTSSQVQNLRLNADSDIADAVDTANTALNAIDALNDSIVRAQASGQSTSDLEDQRMNKVADLAGVMGITYFTQANGAMVIYTSGGKPLLNSTVHPLSFKETSTMTSGAYYSDIPPKGNLSGISVDGEPITGTIRNGSLSSLLTMRDKTLPGIQTELDTIAKSLRDTLNSVHNDSAGTSSPSSLSGSVGGVNALGMSGTLKVVITDADGKAVSSADIDLSTISTVSDLKVALDAVPGLDASIDADGRLSVTTNPSSTGVILSGGTVSSVNGTTLSAAKSLSAALGLNDLVSGTGAETISVRSDILASPKLLATSTLNSTVTVGSAPVSIGTGTRVQALANAITASGVTAKTNDTVSGVSSRLSAAKEEASSQQTALTTLTSSFSSKYGVNIDEETATVTALQKSYSASAQVFSAANSMFDALLQAVR</sequence>
<evidence type="ECO:0000256" key="4">
    <source>
        <dbReference type="ARBA" id="ARBA00016244"/>
    </source>
</evidence>
<evidence type="ECO:0000259" key="7">
    <source>
        <dbReference type="Pfam" id="PF06429"/>
    </source>
</evidence>
<feature type="domain" description="Flagellar hook-associated protein FlgK helical" evidence="8">
    <location>
        <begin position="105"/>
        <end position="322"/>
    </location>
</feature>
<dbReference type="Pfam" id="PF06429">
    <property type="entry name" value="Flg_bbr_C"/>
    <property type="match status" value="1"/>
</dbReference>
<dbReference type="STRING" id="1150626.PHAMO_400045"/>
<dbReference type="GO" id="GO:0044780">
    <property type="term" value="P:bacterial-type flagellum assembly"/>
    <property type="evidence" value="ECO:0007669"/>
    <property type="project" value="InterPro"/>
</dbReference>
<organism evidence="9 10">
    <name type="scientific">Magnetospirillum molischianum DSM 120</name>
    <dbReference type="NCBI Taxonomy" id="1150626"/>
    <lineage>
        <taxon>Bacteria</taxon>
        <taxon>Pseudomonadati</taxon>
        <taxon>Pseudomonadota</taxon>
        <taxon>Alphaproteobacteria</taxon>
        <taxon>Rhodospirillales</taxon>
        <taxon>Rhodospirillaceae</taxon>
        <taxon>Magnetospirillum</taxon>
    </lineage>
</organism>
<dbReference type="GO" id="GO:0005198">
    <property type="term" value="F:structural molecule activity"/>
    <property type="evidence" value="ECO:0007669"/>
    <property type="project" value="InterPro"/>
</dbReference>
<name>H8FWC6_MAGML</name>
<dbReference type="PANTHER" id="PTHR30033:SF1">
    <property type="entry name" value="FLAGELLAR HOOK-ASSOCIATED PROTEIN 1"/>
    <property type="match status" value="1"/>
</dbReference>
<comment type="similarity">
    <text evidence="3">Belongs to the flagella basal body rod proteins family.</text>
</comment>
<dbReference type="GO" id="GO:0009424">
    <property type="term" value="C:bacterial-type flagellum hook"/>
    <property type="evidence" value="ECO:0007669"/>
    <property type="project" value="InterPro"/>
</dbReference>
<keyword evidence="6" id="KW-0975">Bacterial flagellum</keyword>
<dbReference type="NCBIfam" id="TIGR02492">
    <property type="entry name" value="flgK_ends"/>
    <property type="match status" value="1"/>
</dbReference>
<dbReference type="Pfam" id="PF22638">
    <property type="entry name" value="FlgK_D1"/>
    <property type="match status" value="1"/>
</dbReference>
<evidence type="ECO:0000256" key="2">
    <source>
        <dbReference type="ARBA" id="ARBA00004613"/>
    </source>
</evidence>
<keyword evidence="9" id="KW-0969">Cilium</keyword>
<keyword evidence="5" id="KW-0964">Secreted</keyword>
<dbReference type="InterPro" id="IPR010930">
    <property type="entry name" value="Flg_bb/hook_C_dom"/>
</dbReference>
<dbReference type="InterPro" id="IPR002371">
    <property type="entry name" value="FlgK"/>
</dbReference>
<dbReference type="OrthoDB" id="7181295at2"/>
<dbReference type="AlphaFoldDB" id="H8FWC6"/>
<dbReference type="InterPro" id="IPR053927">
    <property type="entry name" value="FlgK_helical"/>
</dbReference>
<keyword evidence="9" id="KW-0282">Flagellum</keyword>
<dbReference type="Proteomes" id="UP000004169">
    <property type="component" value="Unassembled WGS sequence"/>
</dbReference>
<dbReference type="PANTHER" id="PTHR30033">
    <property type="entry name" value="FLAGELLAR HOOK-ASSOCIATED PROTEIN 1"/>
    <property type="match status" value="1"/>
</dbReference>
<evidence type="ECO:0000259" key="8">
    <source>
        <dbReference type="Pfam" id="PF22638"/>
    </source>
</evidence>
<comment type="subcellular location">
    <subcellularLocation>
        <location evidence="1">Bacterial flagellum</location>
    </subcellularLocation>
    <subcellularLocation>
        <location evidence="2">Secreted</location>
    </subcellularLocation>
</comment>
<proteinExistence type="inferred from homology"/>
<feature type="domain" description="Flagellar basal-body/hook protein C-terminal" evidence="7">
    <location>
        <begin position="530"/>
        <end position="571"/>
    </location>
</feature>
<evidence type="ECO:0000313" key="10">
    <source>
        <dbReference type="Proteomes" id="UP000004169"/>
    </source>
</evidence>
<evidence type="ECO:0000256" key="3">
    <source>
        <dbReference type="ARBA" id="ARBA00009677"/>
    </source>
</evidence>
<keyword evidence="10" id="KW-1185">Reference proteome</keyword>
<dbReference type="EMBL" id="CAHP01000035">
    <property type="protein sequence ID" value="CCG42664.1"/>
    <property type="molecule type" value="Genomic_DNA"/>
</dbReference>
<evidence type="ECO:0000256" key="5">
    <source>
        <dbReference type="ARBA" id="ARBA00022525"/>
    </source>
</evidence>
<dbReference type="RefSeq" id="WP_002730425.1">
    <property type="nucleotide sequence ID" value="NZ_CAHP01000035.1"/>
</dbReference>
<evidence type="ECO:0000256" key="6">
    <source>
        <dbReference type="ARBA" id="ARBA00023143"/>
    </source>
</evidence>
<comment type="caution">
    <text evidence="9">The sequence shown here is derived from an EMBL/GenBank/DDBJ whole genome shotgun (WGS) entry which is preliminary data.</text>
</comment>